<dbReference type="EMBL" id="JAZGQO010000002">
    <property type="protein sequence ID" value="KAK6192445.1"/>
    <property type="molecule type" value="Genomic_DNA"/>
</dbReference>
<evidence type="ECO:0000313" key="11">
    <source>
        <dbReference type="EMBL" id="KAK6192445.1"/>
    </source>
</evidence>
<keyword evidence="12" id="KW-1185">Reference proteome</keyword>
<feature type="transmembrane region" description="Helical" evidence="9">
    <location>
        <begin position="60"/>
        <end position="83"/>
    </location>
</feature>
<dbReference type="PIRSF" id="PIRSF031032">
    <property type="entry name" value="TMP_97_prd"/>
    <property type="match status" value="1"/>
</dbReference>
<comment type="subcellular location">
    <subcellularLocation>
        <location evidence="1">Endoplasmic reticulum membrane</location>
        <topology evidence="1">Multi-pass membrane protein</topology>
    </subcellularLocation>
</comment>
<dbReference type="Pfam" id="PF05241">
    <property type="entry name" value="EBP"/>
    <property type="match status" value="1"/>
</dbReference>
<evidence type="ECO:0000256" key="6">
    <source>
        <dbReference type="ARBA" id="ARBA00022989"/>
    </source>
</evidence>
<dbReference type="InterPro" id="IPR051987">
    <property type="entry name" value="Sigma-2_receptor-like"/>
</dbReference>
<dbReference type="InterPro" id="IPR016964">
    <property type="entry name" value="Sigma2_recept"/>
</dbReference>
<protein>
    <recommendedName>
        <fullName evidence="3">Sigma intracellular receptor 2</fullName>
    </recommendedName>
    <alternativeName>
        <fullName evidence="8">Transmembrane protein 97</fullName>
    </alternativeName>
</protein>
<feature type="transmembrane region" description="Helical" evidence="9">
    <location>
        <begin position="7"/>
        <end position="29"/>
    </location>
</feature>
<feature type="transmembrane region" description="Helical" evidence="9">
    <location>
        <begin position="95"/>
        <end position="115"/>
    </location>
</feature>
<feature type="transmembrane region" description="Helical" evidence="9">
    <location>
        <begin position="135"/>
        <end position="157"/>
    </location>
</feature>
<organism evidence="11 12">
    <name type="scientific">Patella caerulea</name>
    <name type="common">Rayed Mediterranean limpet</name>
    <dbReference type="NCBI Taxonomy" id="87958"/>
    <lineage>
        <taxon>Eukaryota</taxon>
        <taxon>Metazoa</taxon>
        <taxon>Spiralia</taxon>
        <taxon>Lophotrochozoa</taxon>
        <taxon>Mollusca</taxon>
        <taxon>Gastropoda</taxon>
        <taxon>Patellogastropoda</taxon>
        <taxon>Patelloidea</taxon>
        <taxon>Patellidae</taxon>
        <taxon>Patella</taxon>
    </lineage>
</organism>
<evidence type="ECO:0000256" key="1">
    <source>
        <dbReference type="ARBA" id="ARBA00004477"/>
    </source>
</evidence>
<evidence type="ECO:0000256" key="2">
    <source>
        <dbReference type="ARBA" id="ARBA00009096"/>
    </source>
</evidence>
<dbReference type="InterPro" id="IPR033118">
    <property type="entry name" value="EXPERA"/>
</dbReference>
<accession>A0AAN8KJA2</accession>
<comment type="caution">
    <text evidence="11">The sequence shown here is derived from an EMBL/GenBank/DDBJ whole genome shotgun (WGS) entry which is preliminary data.</text>
</comment>
<dbReference type="AlphaFoldDB" id="A0AAN8KJA2"/>
<evidence type="ECO:0000313" key="12">
    <source>
        <dbReference type="Proteomes" id="UP001347796"/>
    </source>
</evidence>
<keyword evidence="6 9" id="KW-1133">Transmembrane helix</keyword>
<keyword evidence="5" id="KW-0256">Endoplasmic reticulum</keyword>
<gene>
    <name evidence="11" type="ORF">SNE40_003911</name>
</gene>
<evidence type="ECO:0000256" key="3">
    <source>
        <dbReference type="ARBA" id="ARBA00018102"/>
    </source>
</evidence>
<comment type="similarity">
    <text evidence="2">Belongs to the TMEM97/sigma-2 receptor family.</text>
</comment>
<evidence type="ECO:0000256" key="8">
    <source>
        <dbReference type="ARBA" id="ARBA00031073"/>
    </source>
</evidence>
<dbReference type="PANTHER" id="PTHR31204:SF1">
    <property type="entry name" value="SIGMA INTRACELLULAR RECEPTOR 2"/>
    <property type="match status" value="1"/>
</dbReference>
<proteinExistence type="inferred from homology"/>
<keyword evidence="7 9" id="KW-0472">Membrane</keyword>
<dbReference type="GO" id="GO:0005789">
    <property type="term" value="C:endoplasmic reticulum membrane"/>
    <property type="evidence" value="ECO:0007669"/>
    <property type="project" value="UniProtKB-SubCell"/>
</dbReference>
<feature type="domain" description="EXPERA" evidence="10">
    <location>
        <begin position="5"/>
        <end position="152"/>
    </location>
</feature>
<evidence type="ECO:0000256" key="4">
    <source>
        <dbReference type="ARBA" id="ARBA00022692"/>
    </source>
</evidence>
<sequence>MARILDIIFFSYFASHIPITFFVDMQAMFPKWMFPKACVALKEWYTHAARDPLMGDPKPWFISFCFCEITIQLVCFFMGVYVFYKGVEKCRWSRIPLMLYGSHTATTVFSIGFEIMFGDFRDYNHPAPRNMNERLFLLAIYSPYLIIPLLLVFDTVFSPIYRETKITTNGKTKVK</sequence>
<dbReference type="Proteomes" id="UP001347796">
    <property type="component" value="Unassembled WGS sequence"/>
</dbReference>
<dbReference type="PANTHER" id="PTHR31204">
    <property type="entry name" value="SIGMA INTRACELLULAR RECEPTOR 2"/>
    <property type="match status" value="1"/>
</dbReference>
<keyword evidence="4 9" id="KW-0812">Transmembrane</keyword>
<name>A0AAN8KJA2_PATCE</name>
<evidence type="ECO:0000256" key="9">
    <source>
        <dbReference type="PIRNR" id="PIRNR031032"/>
    </source>
</evidence>
<evidence type="ECO:0000259" key="10">
    <source>
        <dbReference type="PROSITE" id="PS51751"/>
    </source>
</evidence>
<evidence type="ECO:0000256" key="5">
    <source>
        <dbReference type="ARBA" id="ARBA00022824"/>
    </source>
</evidence>
<reference evidence="11 12" key="1">
    <citation type="submission" date="2024-01" db="EMBL/GenBank/DDBJ databases">
        <title>The genome of the rayed Mediterranean limpet Patella caerulea (Linnaeus, 1758).</title>
        <authorList>
            <person name="Anh-Thu Weber A."/>
            <person name="Halstead-Nussloch G."/>
        </authorList>
    </citation>
    <scope>NUCLEOTIDE SEQUENCE [LARGE SCALE GENOMIC DNA]</scope>
    <source>
        <strain evidence="11">AATW-2023a</strain>
        <tissue evidence="11">Whole specimen</tissue>
    </source>
</reference>
<dbReference type="PROSITE" id="PS51751">
    <property type="entry name" value="EXPERA"/>
    <property type="match status" value="1"/>
</dbReference>
<evidence type="ECO:0000256" key="7">
    <source>
        <dbReference type="ARBA" id="ARBA00023136"/>
    </source>
</evidence>